<feature type="compositionally biased region" description="Basic and acidic residues" evidence="2">
    <location>
        <begin position="230"/>
        <end position="251"/>
    </location>
</feature>
<reference evidence="3 4" key="1">
    <citation type="submission" date="2021-04" db="EMBL/GenBank/DDBJ databases">
        <authorList>
            <person name="De Guttry C."/>
            <person name="Zahm M."/>
            <person name="Klopp C."/>
            <person name="Cabau C."/>
            <person name="Louis A."/>
            <person name="Berthelot C."/>
            <person name="Parey E."/>
            <person name="Roest Crollius H."/>
            <person name="Montfort J."/>
            <person name="Robinson-Rechavi M."/>
            <person name="Bucao C."/>
            <person name="Bouchez O."/>
            <person name="Gislard M."/>
            <person name="Lluch J."/>
            <person name="Milhes M."/>
            <person name="Lampietro C."/>
            <person name="Lopez Roques C."/>
            <person name="Donnadieu C."/>
            <person name="Braasch I."/>
            <person name="Desvignes T."/>
            <person name="Postlethwait J."/>
            <person name="Bobe J."/>
            <person name="Wedekind C."/>
            <person name="Guiguen Y."/>
        </authorList>
    </citation>
    <scope>NUCLEOTIDE SEQUENCE [LARGE SCALE GENOMIC DNA]</scope>
    <source>
        <strain evidence="3">Cs_M1</strain>
        <tissue evidence="3">Blood</tissue>
    </source>
</reference>
<feature type="compositionally biased region" description="Polar residues" evidence="2">
    <location>
        <begin position="338"/>
        <end position="351"/>
    </location>
</feature>
<organism evidence="3 4">
    <name type="scientific">Coregonus suidteri</name>
    <dbReference type="NCBI Taxonomy" id="861788"/>
    <lineage>
        <taxon>Eukaryota</taxon>
        <taxon>Metazoa</taxon>
        <taxon>Chordata</taxon>
        <taxon>Craniata</taxon>
        <taxon>Vertebrata</taxon>
        <taxon>Euteleostomi</taxon>
        <taxon>Actinopterygii</taxon>
        <taxon>Neopterygii</taxon>
        <taxon>Teleostei</taxon>
        <taxon>Protacanthopterygii</taxon>
        <taxon>Salmoniformes</taxon>
        <taxon>Salmonidae</taxon>
        <taxon>Coregoninae</taxon>
        <taxon>Coregonus</taxon>
    </lineage>
</organism>
<dbReference type="GO" id="GO:0019888">
    <property type="term" value="F:protein phosphatase regulator activity"/>
    <property type="evidence" value="ECO:0007669"/>
    <property type="project" value="InterPro"/>
</dbReference>
<dbReference type="AlphaFoldDB" id="A0AAN8R0B2"/>
<dbReference type="GO" id="GO:0005634">
    <property type="term" value="C:nucleus"/>
    <property type="evidence" value="ECO:0007669"/>
    <property type="project" value="TreeGrafter"/>
</dbReference>
<feature type="compositionally biased region" description="Low complexity" evidence="2">
    <location>
        <begin position="367"/>
        <end position="398"/>
    </location>
</feature>
<keyword evidence="4" id="KW-1185">Reference proteome</keyword>
<comment type="similarity">
    <text evidence="1">Belongs to the PPP4R2 family.</text>
</comment>
<proteinExistence type="inferred from homology"/>
<evidence type="ECO:0000256" key="2">
    <source>
        <dbReference type="SAM" id="MobiDB-lite"/>
    </source>
</evidence>
<dbReference type="GO" id="GO:0030289">
    <property type="term" value="C:protein phosphatase 4 complex"/>
    <property type="evidence" value="ECO:0007669"/>
    <property type="project" value="InterPro"/>
</dbReference>
<dbReference type="EMBL" id="JAGTTL010000019">
    <property type="protein sequence ID" value="KAK6308182.1"/>
    <property type="molecule type" value="Genomic_DNA"/>
</dbReference>
<comment type="caution">
    <text evidence="3">The sequence shown here is derived from an EMBL/GenBank/DDBJ whole genome shotgun (WGS) entry which is preliminary data.</text>
</comment>
<feature type="compositionally biased region" description="Basic and acidic residues" evidence="2">
    <location>
        <begin position="290"/>
        <end position="305"/>
    </location>
</feature>
<evidence type="ECO:0000256" key="1">
    <source>
        <dbReference type="ARBA" id="ARBA00009207"/>
    </source>
</evidence>
<gene>
    <name evidence="3" type="ORF">J4Q44_G00214530</name>
</gene>
<evidence type="ECO:0000313" key="3">
    <source>
        <dbReference type="EMBL" id="KAK6308182.1"/>
    </source>
</evidence>
<dbReference type="GO" id="GO:0005737">
    <property type="term" value="C:cytoplasm"/>
    <property type="evidence" value="ECO:0007669"/>
    <property type="project" value="TreeGrafter"/>
</dbReference>
<feature type="compositionally biased region" description="Basic and acidic residues" evidence="2">
    <location>
        <begin position="411"/>
        <end position="422"/>
    </location>
</feature>
<dbReference type="InterPro" id="IPR015267">
    <property type="entry name" value="PPP4R2"/>
</dbReference>
<accession>A0AAN8R0B2</accession>
<dbReference type="PANTHER" id="PTHR16487">
    <property type="entry name" value="PPP4R2-RELATED PROTEIN"/>
    <property type="match status" value="1"/>
</dbReference>
<evidence type="ECO:0008006" key="5">
    <source>
        <dbReference type="Google" id="ProtNLM"/>
    </source>
</evidence>
<sequence length="422" mass="46496">MEIDTLLEGFTDFEKKGKKDACPALDKFLCHVAKTGETMISWSQFKSYFLFKLEKVMDDFRASTPDQRGPANPNVEYIPFEEMKERILKIVEGYNGIPFTIQRLCELLTEPKRNYTGTEKFLRGVEKNVMVVSCVYPTSEKNGATSVNRMNGVMFPGNTSIYSERNVNGPGTPRPLNRPKLSLSTSLATNGVPDSTDDKEPLTEQEEEHVVSDSSVSESDATQSSPMKTKHPEEDATEAESHEVKRLKFDKDMDEEEDEEEKVDKEMSCPAPAQSSSDMPESSTDVVEEEKERSADMLTTDDHEPSSTQTEDPFDDEEETAGTSEREAQYGPTHSLKSDSTMDQSEEQLAQSGKDLSLEEQEEGDCSDPVSSSSSSNGEGAPSEESVPSASPSSTAESLADGAAAENSSESPERADEPMEQD</sequence>
<dbReference type="PANTHER" id="PTHR16487:SF6">
    <property type="entry name" value="SERINE_THREONINE-PROTEIN PHOSPHATASE 4 REGULATORY SUBUNIT 2-A"/>
    <property type="match status" value="1"/>
</dbReference>
<protein>
    <recommendedName>
        <fullName evidence="5">Serine/threonine-protein phosphatase 4 regulatory subunit 2</fullName>
    </recommendedName>
</protein>
<name>A0AAN8R0B2_9TELE</name>
<dbReference type="Proteomes" id="UP001356427">
    <property type="component" value="Unassembled WGS sequence"/>
</dbReference>
<feature type="compositionally biased region" description="Low complexity" evidence="2">
    <location>
        <begin position="212"/>
        <end position="225"/>
    </location>
</feature>
<feature type="region of interest" description="Disordered" evidence="2">
    <location>
        <begin position="162"/>
        <end position="422"/>
    </location>
</feature>
<feature type="compositionally biased region" description="Polar residues" evidence="2">
    <location>
        <begin position="273"/>
        <end position="285"/>
    </location>
</feature>
<dbReference type="Pfam" id="PF09184">
    <property type="entry name" value="PPP4R2"/>
    <property type="match status" value="1"/>
</dbReference>
<feature type="compositionally biased region" description="Polar residues" evidence="2">
    <location>
        <begin position="182"/>
        <end position="193"/>
    </location>
</feature>
<feature type="compositionally biased region" description="Acidic residues" evidence="2">
    <location>
        <begin position="252"/>
        <end position="261"/>
    </location>
</feature>
<evidence type="ECO:0000313" key="4">
    <source>
        <dbReference type="Proteomes" id="UP001356427"/>
    </source>
</evidence>